<keyword evidence="3" id="KW-0378">Hydrolase</keyword>
<dbReference type="EMBL" id="MJEH01000044">
    <property type="protein sequence ID" value="OEH91817.1"/>
    <property type="molecule type" value="Genomic_DNA"/>
</dbReference>
<protein>
    <submittedName>
        <fullName evidence="7">Signal peptide peptidase SppA</fullName>
    </submittedName>
</protein>
<dbReference type="AlphaFoldDB" id="A0A1E5LCK8"/>
<dbReference type="Gene3D" id="3.90.226.10">
    <property type="entry name" value="2-enoyl-CoA Hydratase, Chain A, domain 1"/>
    <property type="match status" value="2"/>
</dbReference>
<comment type="caution">
    <text evidence="7">The sequence shown here is derived from an EMBL/GenBank/DDBJ whole genome shotgun (WGS) entry which is preliminary data.</text>
</comment>
<dbReference type="Proteomes" id="UP000095209">
    <property type="component" value="Unassembled WGS sequence"/>
</dbReference>
<feature type="domain" description="Peptidase S49" evidence="6">
    <location>
        <begin position="134"/>
        <end position="282"/>
    </location>
</feature>
<keyword evidence="5" id="KW-0732">Signal</keyword>
<proteinExistence type="inferred from homology"/>
<dbReference type="PANTHER" id="PTHR42987">
    <property type="entry name" value="PEPTIDASE S49"/>
    <property type="match status" value="1"/>
</dbReference>
<keyword evidence="4" id="KW-0720">Serine protease</keyword>
<evidence type="ECO:0000256" key="2">
    <source>
        <dbReference type="ARBA" id="ARBA00022670"/>
    </source>
</evidence>
<dbReference type="RefSeq" id="WP_069718102.1">
    <property type="nucleotide sequence ID" value="NZ_MJEH01000044.1"/>
</dbReference>
<comment type="similarity">
    <text evidence="1">Belongs to the peptidase S49 family.</text>
</comment>
<name>A0A1E5LCK8_9BACI</name>
<evidence type="ECO:0000313" key="7">
    <source>
        <dbReference type="EMBL" id="OEH91817.1"/>
    </source>
</evidence>
<accession>A0A1E5LCK8</accession>
<dbReference type="CDD" id="cd07023">
    <property type="entry name" value="S49_Sppa_N_C"/>
    <property type="match status" value="1"/>
</dbReference>
<dbReference type="OrthoDB" id="9764363at2"/>
<dbReference type="PANTHER" id="PTHR42987:SF7">
    <property type="entry name" value="SIGNAL PEPTIDE PEPTIDASE SPPA-RELATED"/>
    <property type="match status" value="1"/>
</dbReference>
<evidence type="ECO:0000313" key="8">
    <source>
        <dbReference type="Proteomes" id="UP000095209"/>
    </source>
</evidence>
<evidence type="ECO:0000256" key="3">
    <source>
        <dbReference type="ARBA" id="ARBA00022801"/>
    </source>
</evidence>
<dbReference type="InterPro" id="IPR004635">
    <property type="entry name" value="Pept_S49_SppA"/>
</dbReference>
<evidence type="ECO:0000256" key="1">
    <source>
        <dbReference type="ARBA" id="ARBA00008683"/>
    </source>
</evidence>
<dbReference type="SUPFAM" id="SSF52096">
    <property type="entry name" value="ClpP/crotonase"/>
    <property type="match status" value="1"/>
</dbReference>
<dbReference type="NCBIfam" id="TIGR00706">
    <property type="entry name" value="SppA_dom"/>
    <property type="match status" value="1"/>
</dbReference>
<gene>
    <name evidence="7" type="ORF">BFG57_03505</name>
</gene>
<reference evidence="7 8" key="1">
    <citation type="submission" date="2016-08" db="EMBL/GenBank/DDBJ databases">
        <title>Genome of Bacillus solimangrovi GH2-4.</title>
        <authorList>
            <person name="Lim S."/>
            <person name="Kim B.-C."/>
        </authorList>
    </citation>
    <scope>NUCLEOTIDE SEQUENCE [LARGE SCALE GENOMIC DNA]</scope>
    <source>
        <strain evidence="7 8">GH2-4</strain>
    </source>
</reference>
<dbReference type="InterPro" id="IPR029045">
    <property type="entry name" value="ClpP/crotonase-like_dom_sf"/>
</dbReference>
<dbReference type="STRING" id="1305675.BFG57_03505"/>
<keyword evidence="8" id="KW-1185">Reference proteome</keyword>
<keyword evidence="2" id="KW-0645">Protease</keyword>
<evidence type="ECO:0000259" key="6">
    <source>
        <dbReference type="Pfam" id="PF01343"/>
    </source>
</evidence>
<evidence type="ECO:0000256" key="5">
    <source>
        <dbReference type="SAM" id="SignalP"/>
    </source>
</evidence>
<feature type="chain" id="PRO_5039026628" evidence="5">
    <location>
        <begin position="23"/>
        <end position="335"/>
    </location>
</feature>
<organism evidence="7 8">
    <name type="scientific">Bacillus solimangrovi</name>
    <dbReference type="NCBI Taxonomy" id="1305675"/>
    <lineage>
        <taxon>Bacteria</taxon>
        <taxon>Bacillati</taxon>
        <taxon>Bacillota</taxon>
        <taxon>Bacilli</taxon>
        <taxon>Bacillales</taxon>
        <taxon>Bacillaceae</taxon>
        <taxon>Bacillus</taxon>
    </lineage>
</organism>
<dbReference type="GO" id="GO:0006508">
    <property type="term" value="P:proteolysis"/>
    <property type="evidence" value="ECO:0007669"/>
    <property type="project" value="UniProtKB-KW"/>
</dbReference>
<dbReference type="GO" id="GO:0008236">
    <property type="term" value="F:serine-type peptidase activity"/>
    <property type="evidence" value="ECO:0007669"/>
    <property type="project" value="UniProtKB-KW"/>
</dbReference>
<dbReference type="Pfam" id="PF01343">
    <property type="entry name" value="Peptidase_S49"/>
    <property type="match status" value="1"/>
</dbReference>
<sequence>MSKKRWLALGAAIILFLMSTVAGVFTSQTTDQIRGLDNNLFTSEETNFSEKIIKNGTNLGKIVVLDVNGAIVDSGDVESMFTSPQYNHRQFLKMIEKAGEDDSVKGVILRVNSPGGGVAESAEIHHKLTTFKEEHNKPLYVSMGSIAASGGYYIATPADKIFASAETLTGSLGVIMQGMNYSELAEKLGVEIQTVKSGQYKDLLSPYREMSEQEREILQSMVNNSYQGFVNVIAEGRDLTKQEVREIADGRIYDGRQALELNLIDQYGYFDDVVDAMKNDEELGDVKVVQYTDDFSFGSLFSVSANKIIRQNTDLELLQLFTQPNAPRLMYLYTK</sequence>
<feature type="signal peptide" evidence="5">
    <location>
        <begin position="1"/>
        <end position="22"/>
    </location>
</feature>
<evidence type="ECO:0000256" key="4">
    <source>
        <dbReference type="ARBA" id="ARBA00022825"/>
    </source>
</evidence>
<dbReference type="InterPro" id="IPR002142">
    <property type="entry name" value="Peptidase_S49"/>
</dbReference>
<dbReference type="InterPro" id="IPR047272">
    <property type="entry name" value="S49_SppA_C"/>
</dbReference>